<dbReference type="SUPFAM" id="SSF52151">
    <property type="entry name" value="FabD/lysophospholipase-like"/>
    <property type="match status" value="1"/>
</dbReference>
<name>A0A3N1NYT0_9GAMM</name>
<gene>
    <name evidence="1" type="ORF">EDC28_106232</name>
</gene>
<evidence type="ECO:0000313" key="2">
    <source>
        <dbReference type="Proteomes" id="UP000268033"/>
    </source>
</evidence>
<dbReference type="EMBL" id="RJUL01000006">
    <property type="protein sequence ID" value="ROQ24984.1"/>
    <property type="molecule type" value="Genomic_DNA"/>
</dbReference>
<evidence type="ECO:0000313" key="1">
    <source>
        <dbReference type="EMBL" id="ROQ24984.1"/>
    </source>
</evidence>
<sequence length="347" mass="38075">MTLPFVIKAGTSARAKLLKDGFEPAQFSAMLGASGGPKWFVLAGLDQQLASDFLPKAGPLKLLGSSVGGWRMAAHATAEPVAAIERFRDFYHHLSYADGATPRHISDSSRAMVKALLGDSGIDEILTNRQRQLHLVTAGCRGLLKSERKGPQMLGLGLAALGNLISRNTLGAFFGRSIFHTGSHSPWLGRDAIATEFVALDRHTLPLALEATGAIPLVLEGVKLAASRHRLHRDGGIIDYHFDLPLDTEGLVLYPHFYDKAIPGWFDKGLSWRKPKPEHYDKVVMVAPSPALVASLPHQKISDRKDFERFDDKARIEYWQQVIDAGRKMADSFAQAVKNGQWQQALV</sequence>
<protein>
    <recommendedName>
        <fullName evidence="3">Patatin-like phospholipase</fullName>
    </recommendedName>
</protein>
<accession>A0A3N1NYT0</accession>
<comment type="caution">
    <text evidence="1">The sequence shown here is derived from an EMBL/GenBank/DDBJ whole genome shotgun (WGS) entry which is preliminary data.</text>
</comment>
<dbReference type="Proteomes" id="UP000268033">
    <property type="component" value="Unassembled WGS sequence"/>
</dbReference>
<dbReference type="AlphaFoldDB" id="A0A3N1NYT0"/>
<dbReference type="RefSeq" id="WP_148049849.1">
    <property type="nucleotide sequence ID" value="NZ_RJUL01000006.1"/>
</dbReference>
<reference evidence="1 2" key="1">
    <citation type="submission" date="2018-11" db="EMBL/GenBank/DDBJ databases">
        <title>Genomic Encyclopedia of Type Strains, Phase IV (KMG-IV): sequencing the most valuable type-strain genomes for metagenomic binning, comparative biology and taxonomic classification.</title>
        <authorList>
            <person name="Goeker M."/>
        </authorList>
    </citation>
    <scope>NUCLEOTIDE SEQUENCE [LARGE SCALE GENOMIC DNA]</scope>
    <source>
        <strain evidence="1 2">DSM 21945</strain>
    </source>
</reference>
<proteinExistence type="predicted"/>
<evidence type="ECO:0008006" key="3">
    <source>
        <dbReference type="Google" id="ProtNLM"/>
    </source>
</evidence>
<organism evidence="1 2">
    <name type="scientific">Gallaecimonas pentaromativorans</name>
    <dbReference type="NCBI Taxonomy" id="584787"/>
    <lineage>
        <taxon>Bacteria</taxon>
        <taxon>Pseudomonadati</taxon>
        <taxon>Pseudomonadota</taxon>
        <taxon>Gammaproteobacteria</taxon>
        <taxon>Enterobacterales</taxon>
        <taxon>Gallaecimonadaceae</taxon>
        <taxon>Gallaecimonas</taxon>
    </lineage>
</organism>
<dbReference type="InterPro" id="IPR016035">
    <property type="entry name" value="Acyl_Trfase/lysoPLipase"/>
</dbReference>
<keyword evidence="2" id="KW-1185">Reference proteome</keyword>
<dbReference type="STRING" id="584787.GCA_001247655_03972"/>